<comment type="caution">
    <text evidence="1">The sequence shown here is derived from an EMBL/GenBank/DDBJ whole genome shotgun (WGS) entry which is preliminary data.</text>
</comment>
<reference evidence="1 2" key="1">
    <citation type="submission" date="2018-07" db="EMBL/GenBank/DDBJ databases">
        <title>Genomic Encyclopedia of Type Strains, Phase IV (KMG-IV): sequencing the most valuable type-strain genomes for metagenomic binning, comparative biology and taxonomic classification.</title>
        <authorList>
            <person name="Goeker M."/>
        </authorList>
    </citation>
    <scope>NUCLEOTIDE SEQUENCE [LARGE SCALE GENOMIC DNA]</scope>
    <source>
        <strain evidence="1 2">DSM 5603</strain>
    </source>
</reference>
<protein>
    <submittedName>
        <fullName evidence="1">Uncharacterized protein</fullName>
    </submittedName>
</protein>
<dbReference type="EMBL" id="QQAW01000001">
    <property type="protein sequence ID" value="RDI40416.1"/>
    <property type="molecule type" value="Genomic_DNA"/>
</dbReference>
<dbReference type="RefSeq" id="WP_255318178.1">
    <property type="nucleotide sequence ID" value="NZ_BJMI01000007.1"/>
</dbReference>
<sequence length="41" mass="4244">MNTLTLILAAAAIVIGFSACEPELMGRHTLTASLHSMVSDG</sequence>
<evidence type="ECO:0000313" key="2">
    <source>
        <dbReference type="Proteomes" id="UP000254958"/>
    </source>
</evidence>
<evidence type="ECO:0000313" key="1">
    <source>
        <dbReference type="EMBL" id="RDI40416.1"/>
    </source>
</evidence>
<organism evidence="1 2">
    <name type="scientific">Gluconacetobacter liquefaciens</name>
    <name type="common">Acetobacter liquefaciens</name>
    <dbReference type="NCBI Taxonomy" id="89584"/>
    <lineage>
        <taxon>Bacteria</taxon>
        <taxon>Pseudomonadati</taxon>
        <taxon>Pseudomonadota</taxon>
        <taxon>Alphaproteobacteria</taxon>
        <taxon>Acetobacterales</taxon>
        <taxon>Acetobacteraceae</taxon>
        <taxon>Gluconacetobacter</taxon>
    </lineage>
</organism>
<accession>A0A370GB64</accession>
<proteinExistence type="predicted"/>
<dbReference type="Proteomes" id="UP000254958">
    <property type="component" value="Unassembled WGS sequence"/>
</dbReference>
<dbReference type="AlphaFoldDB" id="A0A370GB64"/>
<keyword evidence="2" id="KW-1185">Reference proteome</keyword>
<gene>
    <name evidence="1" type="ORF">C7453_101209</name>
</gene>
<name>A0A370GB64_GLULI</name>